<keyword evidence="1" id="KW-1133">Transmembrane helix</keyword>
<feature type="transmembrane region" description="Helical" evidence="1">
    <location>
        <begin position="120"/>
        <end position="143"/>
    </location>
</feature>
<feature type="transmembrane region" description="Helical" evidence="1">
    <location>
        <begin position="22"/>
        <end position="47"/>
    </location>
</feature>
<dbReference type="Proteomes" id="UP000008064">
    <property type="component" value="Unassembled WGS sequence"/>
</dbReference>
<feature type="transmembrane region" description="Helical" evidence="1">
    <location>
        <begin position="83"/>
        <end position="100"/>
    </location>
</feature>
<organism>
    <name type="scientific">Serpula lacrymans var. lacrymans (strain S7.9)</name>
    <name type="common">Dry rot fungus</name>
    <dbReference type="NCBI Taxonomy" id="578457"/>
    <lineage>
        <taxon>Eukaryota</taxon>
        <taxon>Fungi</taxon>
        <taxon>Dikarya</taxon>
        <taxon>Basidiomycota</taxon>
        <taxon>Agaricomycotina</taxon>
        <taxon>Agaricomycetes</taxon>
        <taxon>Agaricomycetidae</taxon>
        <taxon>Boletales</taxon>
        <taxon>Coniophorineae</taxon>
        <taxon>Serpulaceae</taxon>
        <taxon>Serpula</taxon>
    </lineage>
</organism>
<dbReference type="HOGENOM" id="CLU_1390988_0_0_1"/>
<dbReference type="PANTHER" id="PTHR40465">
    <property type="entry name" value="CHROMOSOME 1, WHOLE GENOME SHOTGUN SEQUENCE"/>
    <property type="match status" value="1"/>
</dbReference>
<keyword evidence="1" id="KW-0812">Transmembrane</keyword>
<evidence type="ECO:0000256" key="1">
    <source>
        <dbReference type="SAM" id="Phobius"/>
    </source>
</evidence>
<dbReference type="InterPro" id="IPR045339">
    <property type="entry name" value="DUF6534"/>
</dbReference>
<dbReference type="Pfam" id="PF20152">
    <property type="entry name" value="DUF6534"/>
    <property type="match status" value="1"/>
</dbReference>
<evidence type="ECO:0000313" key="3">
    <source>
        <dbReference type="EMBL" id="EGO29025.1"/>
    </source>
</evidence>
<proteinExistence type="predicted"/>
<dbReference type="KEGG" id="sla:SERLADRAFT_433037"/>
<sequence>MFLPEELEAPVLIIDTNLGPTWGFVLVMSFISVALWGITCAQVYFYYSNYPKDAAYVRFTVIWLCLCSTTPTEPYSTELGGATYAALVDIIISCSLILYLRVKRVENASGRNKRMVRHLILLSLITGSWCAFNSLAVVMAFAIWPTNLVYFGIIIITSPVYCNTVLAHLNASNHFRALVSADPTDCPEDLEDLNFT</sequence>
<dbReference type="PANTHER" id="PTHR40465:SF1">
    <property type="entry name" value="DUF6534 DOMAIN-CONTAINING PROTEIN"/>
    <property type="match status" value="1"/>
</dbReference>
<feature type="domain" description="DUF6534" evidence="2">
    <location>
        <begin position="85"/>
        <end position="171"/>
    </location>
</feature>
<name>F8NIZ2_SERL9</name>
<accession>F8NIZ2</accession>
<dbReference type="AlphaFoldDB" id="F8NIZ2"/>
<dbReference type="EMBL" id="GL945429">
    <property type="protein sequence ID" value="EGO29025.1"/>
    <property type="molecule type" value="Genomic_DNA"/>
</dbReference>
<evidence type="ECO:0000259" key="2">
    <source>
        <dbReference type="Pfam" id="PF20152"/>
    </source>
</evidence>
<gene>
    <name evidence="3" type="ORF">SERLADRAFT_433037</name>
</gene>
<keyword evidence="1" id="KW-0472">Membrane</keyword>
<dbReference type="RefSeq" id="XP_007313267.1">
    <property type="nucleotide sequence ID" value="XM_007313205.1"/>
</dbReference>
<dbReference type="OrthoDB" id="2687272at2759"/>
<reference evidence="3" key="1">
    <citation type="submission" date="2011-04" db="EMBL/GenBank/DDBJ databases">
        <title>Evolution of plant cell wall degrading machinery underlies the functional diversity of forest fungi.</title>
        <authorList>
            <consortium name="US DOE Joint Genome Institute (JGI-PGF)"/>
            <person name="Eastwood D.C."/>
            <person name="Floudas D."/>
            <person name="Binder M."/>
            <person name="Majcherczyk A."/>
            <person name="Schneider P."/>
            <person name="Aerts A."/>
            <person name="Asiegbu F.O."/>
            <person name="Baker S.E."/>
            <person name="Barry K."/>
            <person name="Bendiksby M."/>
            <person name="Blumentritt M."/>
            <person name="Coutinho P.M."/>
            <person name="Cullen D."/>
            <person name="Cullen D."/>
            <person name="Gathman A."/>
            <person name="Goodell B."/>
            <person name="Henrissat B."/>
            <person name="Ihrmark K."/>
            <person name="Kauserud H."/>
            <person name="Kohler A."/>
            <person name="LaButti K."/>
            <person name="Lapidus A."/>
            <person name="Lavin J.L."/>
            <person name="Lee Y.-H."/>
            <person name="Lindquist E."/>
            <person name="Lilly W."/>
            <person name="Lucas S."/>
            <person name="Morin E."/>
            <person name="Murat C."/>
            <person name="Oguiza J.A."/>
            <person name="Park J."/>
            <person name="Pisabarro A.G."/>
            <person name="Riley R."/>
            <person name="Rosling A."/>
            <person name="Salamov A."/>
            <person name="Schmidt O."/>
            <person name="Schmutz J."/>
            <person name="Skrede I."/>
            <person name="Stenlid J."/>
            <person name="Wiebenga A."/>
            <person name="Xie X."/>
            <person name="Kues U."/>
            <person name="Hibbett D.S."/>
            <person name="Hoffmeister D."/>
            <person name="Hogberg N."/>
            <person name="Martin F."/>
            <person name="Grigoriev I.V."/>
            <person name="Watkinson S.C."/>
        </authorList>
    </citation>
    <scope>NUCLEOTIDE SEQUENCE</scope>
    <source>
        <strain evidence="3">S7.9</strain>
    </source>
</reference>
<protein>
    <recommendedName>
        <fullName evidence="2">DUF6534 domain-containing protein</fullName>
    </recommendedName>
</protein>
<dbReference type="GeneID" id="18814106"/>
<feature type="transmembrane region" description="Helical" evidence="1">
    <location>
        <begin position="54"/>
        <end position="71"/>
    </location>
</feature>
<feature type="transmembrane region" description="Helical" evidence="1">
    <location>
        <begin position="149"/>
        <end position="169"/>
    </location>
</feature>